<reference evidence="2" key="1">
    <citation type="submission" date="2021-04" db="EMBL/GenBank/DDBJ databases">
        <title>Genomes of microviruses identified in yellow-bellied marmot fecal samples.</title>
        <authorList>
            <person name="Varsani A."/>
            <person name="Kraberger S."/>
            <person name="Chatterjee A."/>
            <person name="Richet C."/>
            <person name="Fontenele R.S."/>
            <person name="Schmidlin K."/>
            <person name="Blumstein D.T."/>
        </authorList>
    </citation>
    <scope>NUCLEOTIDE SEQUENCE</scope>
    <source>
        <strain evidence="2">Mar41</strain>
    </source>
</reference>
<evidence type="ECO:0000256" key="1">
    <source>
        <dbReference type="SAM" id="MobiDB-lite"/>
    </source>
</evidence>
<dbReference type="EMBL" id="MZ089787">
    <property type="protein sequence ID" value="QXN75196.1"/>
    <property type="molecule type" value="Genomic_DNA"/>
</dbReference>
<feature type="compositionally biased region" description="Low complexity" evidence="1">
    <location>
        <begin position="129"/>
        <end position="144"/>
    </location>
</feature>
<sequence length="441" mass="47584">MRIRPRLSLSFSYLKTNNNMAGLTAAAASSGPSFGASLGQGFAAGAGAGATSGLFGQLFGGWNARRQWKYQRKAMALQQQYALEQMQKQFEYQQQQFDYENAYNDPSAVMARFRKAGINPSAVMGSSGASMSATMPMPSSPSGHGVSGGPAIGAGAEPNMSSALIGSQIRLNDANATEAESRSNLNDEKSVTEASVRNVLGATVDEKVQNAFFLKQKALYQEMVNARTPEMLDQSVQKLIAETDNLVASANLSTEQVNLVKSQTAETYMRAMLDFANIGKVHAETETQKELAKYYTAQTGFVSLQAEDLRNNIKALSGSRTLHTVQYINGQAVALEYKVNAYEAKALSVQLGAMAGAADACRDAIIADWQNANEWRDNITAYWDCVNGSLNSVSSLVNGVGRNTIAREAVRQAGRSEVSVVNSYDSNMKPIGMQKTIRTKY</sequence>
<name>A0A8F5MKP3_9VIRU</name>
<accession>A0A8F5MKP3</accession>
<evidence type="ECO:0000313" key="2">
    <source>
        <dbReference type="EMBL" id="QXN75196.1"/>
    </source>
</evidence>
<organism evidence="2">
    <name type="scientific">Microvirus mar41</name>
    <dbReference type="NCBI Taxonomy" id="2851176"/>
    <lineage>
        <taxon>Viruses</taxon>
        <taxon>Monodnaviria</taxon>
        <taxon>Sangervirae</taxon>
        <taxon>Phixviricota</taxon>
        <taxon>Malgrandaviricetes</taxon>
        <taxon>Petitvirales</taxon>
        <taxon>Microviridae</taxon>
    </lineage>
</organism>
<proteinExistence type="predicted"/>
<protein>
    <submittedName>
        <fullName evidence="2">DNA pilot protein</fullName>
    </submittedName>
</protein>
<feature type="region of interest" description="Disordered" evidence="1">
    <location>
        <begin position="129"/>
        <end position="154"/>
    </location>
</feature>